<reference evidence="2 3" key="1">
    <citation type="submission" date="2018-10" db="EMBL/GenBank/DDBJ databases">
        <authorList>
            <consortium name="Pathogen Informatics"/>
        </authorList>
    </citation>
    <scope>NUCLEOTIDE SEQUENCE [LARGE SCALE GENOMIC DNA]</scope>
</reference>
<dbReference type="Gene3D" id="2.30.29.30">
    <property type="entry name" value="Pleckstrin-homology domain (PH domain)/Phosphotyrosine-binding domain (PTB)"/>
    <property type="match status" value="1"/>
</dbReference>
<protein>
    <recommendedName>
        <fullName evidence="1">FAK1-like FERM domain-containing protein</fullName>
    </recommendedName>
</protein>
<proteinExistence type="predicted"/>
<gene>
    <name evidence="2" type="ORF">MCOS_LOCUS7638</name>
</gene>
<dbReference type="SUPFAM" id="SSF50729">
    <property type="entry name" value="PH domain-like"/>
    <property type="match status" value="1"/>
</dbReference>
<dbReference type="Gene3D" id="3.30.200.20">
    <property type="entry name" value="Phosphorylase Kinase, domain 1"/>
    <property type="match status" value="1"/>
</dbReference>
<feature type="non-terminal residue" evidence="2">
    <location>
        <position position="245"/>
    </location>
</feature>
<dbReference type="Pfam" id="PF21477">
    <property type="entry name" value="FERM_C_FAK1"/>
    <property type="match status" value="1"/>
</dbReference>
<dbReference type="InterPro" id="IPR049385">
    <property type="entry name" value="FAK1-like_FERM_C"/>
</dbReference>
<dbReference type="EMBL" id="UXSR01005390">
    <property type="protein sequence ID" value="VDD81635.1"/>
    <property type="molecule type" value="Genomic_DNA"/>
</dbReference>
<keyword evidence="3" id="KW-1185">Reference proteome</keyword>
<dbReference type="STRING" id="53468.A0A0R3UJF4"/>
<name>A0A0R3UJF4_MESCO</name>
<dbReference type="InterPro" id="IPR011993">
    <property type="entry name" value="PH-like_dom_sf"/>
</dbReference>
<dbReference type="Proteomes" id="UP000267029">
    <property type="component" value="Unassembled WGS sequence"/>
</dbReference>
<organism evidence="2 3">
    <name type="scientific">Mesocestoides corti</name>
    <name type="common">Flatworm</name>
    <dbReference type="NCBI Taxonomy" id="53468"/>
    <lineage>
        <taxon>Eukaryota</taxon>
        <taxon>Metazoa</taxon>
        <taxon>Spiralia</taxon>
        <taxon>Lophotrochozoa</taxon>
        <taxon>Platyhelminthes</taxon>
        <taxon>Cestoda</taxon>
        <taxon>Eucestoda</taxon>
        <taxon>Cyclophyllidea</taxon>
        <taxon>Mesocestoididae</taxon>
        <taxon>Mesocestoides</taxon>
    </lineage>
</organism>
<evidence type="ECO:0000313" key="3">
    <source>
        <dbReference type="Proteomes" id="UP000267029"/>
    </source>
</evidence>
<dbReference type="AlphaFoldDB" id="A0A0R3UJF4"/>
<evidence type="ECO:0000313" key="2">
    <source>
        <dbReference type="EMBL" id="VDD81635.1"/>
    </source>
</evidence>
<sequence length="245" mass="27118">MLERLNRLLILTQFDSSSYACFLGAGLGIPVRLILGPRSQVRVNIGNTKEVRMLCYFASIGQILFSEVTRKEGRRYQVKLILSNDPEAGQPIIFTFDSKLSADTVVHTLEGYCKLSPDMRDSVNVEPPMTAEHASLLSAGCPFRPQSSISAFDQTGKSNQTNASLLRSHITLERVLGEGQFGDVYKGAYRPPGAAPEADRHRFFIIESRPKGARQFAVNLNKQFYSYPRQEAGSSNIPVAVKACK</sequence>
<evidence type="ECO:0000259" key="1">
    <source>
        <dbReference type="Pfam" id="PF21477"/>
    </source>
</evidence>
<feature type="domain" description="FAK1-like FERM" evidence="1">
    <location>
        <begin position="21"/>
        <end position="119"/>
    </location>
</feature>
<accession>A0A0R3UJF4</accession>
<dbReference type="OrthoDB" id="98077at2759"/>